<protein>
    <recommendedName>
        <fullName evidence="2">3-oxoacyl-[acyl-carrier-protein] reductase</fullName>
        <ecNumber evidence="2">1.1.1.100</ecNumber>
    </recommendedName>
</protein>
<evidence type="ECO:0000256" key="1">
    <source>
        <dbReference type="ARBA" id="ARBA00006484"/>
    </source>
</evidence>
<dbReference type="GO" id="GO:0032787">
    <property type="term" value="P:monocarboxylic acid metabolic process"/>
    <property type="evidence" value="ECO:0007669"/>
    <property type="project" value="UniProtKB-ARBA"/>
</dbReference>
<reference evidence="4 5" key="1">
    <citation type="submission" date="2016-09" db="EMBL/GenBank/DDBJ databases">
        <title>Extensive genetic diversity and differential bi-allelic expression allows diatom success in the polar Southern Ocean.</title>
        <authorList>
            <consortium name="DOE Joint Genome Institute"/>
            <person name="Mock T."/>
            <person name="Otillar R.P."/>
            <person name="Strauss J."/>
            <person name="Dupont C."/>
            <person name="Frickenhaus S."/>
            <person name="Maumus F."/>
            <person name="Mcmullan M."/>
            <person name="Sanges R."/>
            <person name="Schmutz J."/>
            <person name="Toseland A."/>
            <person name="Valas R."/>
            <person name="Veluchamy A."/>
            <person name="Ward B.J."/>
            <person name="Allen A."/>
            <person name="Barry K."/>
            <person name="Falciatore A."/>
            <person name="Ferrante M."/>
            <person name="Fortunato A.E."/>
            <person name="Gloeckner G."/>
            <person name="Gruber A."/>
            <person name="Hipkin R."/>
            <person name="Janech M."/>
            <person name="Kroth P."/>
            <person name="Leese F."/>
            <person name="Lindquist E."/>
            <person name="Lyon B.R."/>
            <person name="Martin J."/>
            <person name="Mayer C."/>
            <person name="Parker M."/>
            <person name="Quesneville H."/>
            <person name="Raymond J."/>
            <person name="Uhlig C."/>
            <person name="Valentin K.U."/>
            <person name="Worden A.Z."/>
            <person name="Armbrust E.V."/>
            <person name="Bowler C."/>
            <person name="Green B."/>
            <person name="Moulton V."/>
            <person name="Van Oosterhout C."/>
            <person name="Grigoriev I."/>
        </authorList>
    </citation>
    <scope>NUCLEOTIDE SEQUENCE [LARGE SCALE GENOMIC DNA]</scope>
    <source>
        <strain evidence="4 5">CCMP1102</strain>
    </source>
</reference>
<dbReference type="AlphaFoldDB" id="A0A1E7FS48"/>
<dbReference type="PANTHER" id="PTHR42879">
    <property type="entry name" value="3-OXOACYL-(ACYL-CARRIER-PROTEIN) REDUCTASE"/>
    <property type="match status" value="1"/>
</dbReference>
<gene>
    <name evidence="4" type="ORF">FRACYDRAFT_274358</name>
</gene>
<dbReference type="KEGG" id="fcy:FRACYDRAFT_274358"/>
<dbReference type="PRINTS" id="PR00081">
    <property type="entry name" value="GDHRDH"/>
</dbReference>
<keyword evidence="5" id="KW-1185">Reference proteome</keyword>
<evidence type="ECO:0000256" key="2">
    <source>
        <dbReference type="ARBA" id="ARBA00012948"/>
    </source>
</evidence>
<dbReference type="InterPro" id="IPR036291">
    <property type="entry name" value="NAD(P)-bd_dom_sf"/>
</dbReference>
<dbReference type="Pfam" id="PF13561">
    <property type="entry name" value="adh_short_C2"/>
    <property type="match status" value="1"/>
</dbReference>
<dbReference type="PROSITE" id="PS00061">
    <property type="entry name" value="ADH_SHORT"/>
    <property type="match status" value="1"/>
</dbReference>
<evidence type="ECO:0000313" key="4">
    <source>
        <dbReference type="EMBL" id="OEU20966.1"/>
    </source>
</evidence>
<dbReference type="SUPFAM" id="SSF51735">
    <property type="entry name" value="NAD(P)-binding Rossmann-fold domains"/>
    <property type="match status" value="1"/>
</dbReference>
<evidence type="ECO:0000256" key="3">
    <source>
        <dbReference type="ARBA" id="ARBA00048508"/>
    </source>
</evidence>
<dbReference type="InterPro" id="IPR020904">
    <property type="entry name" value="Sc_DH/Rdtase_CS"/>
</dbReference>
<sequence>MRENDYGRIGKISSIAGKEGNAGMLAYSASKAAVIGLTKSIGKEYAETGITCNALCPAVVRTQMVDDMPAEQVKYMTDKIPMKRCGTIDEIAAMVVFMCDPETSFTTGFCFDATGGRSVY</sequence>
<dbReference type="Gene3D" id="3.40.50.720">
    <property type="entry name" value="NAD(P)-binding Rossmann-like Domain"/>
    <property type="match status" value="1"/>
</dbReference>
<comment type="catalytic activity">
    <reaction evidence="3">
        <text>a (3R)-hydroxyacyl-[ACP] + NADP(+) = a 3-oxoacyl-[ACP] + NADPH + H(+)</text>
        <dbReference type="Rhea" id="RHEA:17397"/>
        <dbReference type="Rhea" id="RHEA-COMP:9916"/>
        <dbReference type="Rhea" id="RHEA-COMP:9945"/>
        <dbReference type="ChEBI" id="CHEBI:15378"/>
        <dbReference type="ChEBI" id="CHEBI:57783"/>
        <dbReference type="ChEBI" id="CHEBI:58349"/>
        <dbReference type="ChEBI" id="CHEBI:78776"/>
        <dbReference type="ChEBI" id="CHEBI:78827"/>
        <dbReference type="EC" id="1.1.1.100"/>
    </reaction>
</comment>
<dbReference type="InterPro" id="IPR002347">
    <property type="entry name" value="SDR_fam"/>
</dbReference>
<name>A0A1E7FS48_9STRA</name>
<proteinExistence type="inferred from homology"/>
<dbReference type="OrthoDB" id="38466at2759"/>
<dbReference type="GO" id="GO:0004316">
    <property type="term" value="F:3-oxoacyl-[acyl-carrier-protein] reductase (NADPH) activity"/>
    <property type="evidence" value="ECO:0007669"/>
    <property type="project" value="UniProtKB-EC"/>
</dbReference>
<dbReference type="EC" id="1.1.1.100" evidence="2"/>
<organism evidence="4 5">
    <name type="scientific">Fragilariopsis cylindrus CCMP1102</name>
    <dbReference type="NCBI Taxonomy" id="635003"/>
    <lineage>
        <taxon>Eukaryota</taxon>
        <taxon>Sar</taxon>
        <taxon>Stramenopiles</taxon>
        <taxon>Ochrophyta</taxon>
        <taxon>Bacillariophyta</taxon>
        <taxon>Bacillariophyceae</taxon>
        <taxon>Bacillariophycidae</taxon>
        <taxon>Bacillariales</taxon>
        <taxon>Bacillariaceae</taxon>
        <taxon>Fragilariopsis</taxon>
    </lineage>
</organism>
<accession>A0A1E7FS48</accession>
<evidence type="ECO:0000313" key="5">
    <source>
        <dbReference type="Proteomes" id="UP000095751"/>
    </source>
</evidence>
<comment type="similarity">
    <text evidence="1">Belongs to the short-chain dehydrogenases/reductases (SDR) family.</text>
</comment>
<dbReference type="PANTHER" id="PTHR42879:SF2">
    <property type="entry name" value="3-OXOACYL-[ACYL-CARRIER-PROTEIN] REDUCTASE FABG"/>
    <property type="match status" value="1"/>
</dbReference>
<dbReference type="PRINTS" id="PR00080">
    <property type="entry name" value="SDRFAMILY"/>
</dbReference>
<dbReference type="InParanoid" id="A0A1E7FS48"/>
<dbReference type="Proteomes" id="UP000095751">
    <property type="component" value="Unassembled WGS sequence"/>
</dbReference>
<dbReference type="EMBL" id="KV784354">
    <property type="protein sequence ID" value="OEU20966.1"/>
    <property type="molecule type" value="Genomic_DNA"/>
</dbReference>
<dbReference type="InterPro" id="IPR050259">
    <property type="entry name" value="SDR"/>
</dbReference>